<dbReference type="AlphaFoldDB" id="A0A166H1J8"/>
<evidence type="ECO:0000256" key="1">
    <source>
        <dbReference type="SAM" id="Coils"/>
    </source>
</evidence>
<dbReference type="Proteomes" id="UP000076532">
    <property type="component" value="Unassembled WGS sequence"/>
</dbReference>
<evidence type="ECO:0000313" key="2">
    <source>
        <dbReference type="EMBL" id="KZP12974.1"/>
    </source>
</evidence>
<organism evidence="3 4">
    <name type="scientific">Athelia psychrophila</name>
    <dbReference type="NCBI Taxonomy" id="1759441"/>
    <lineage>
        <taxon>Eukaryota</taxon>
        <taxon>Fungi</taxon>
        <taxon>Dikarya</taxon>
        <taxon>Basidiomycota</taxon>
        <taxon>Agaricomycotina</taxon>
        <taxon>Agaricomycetes</taxon>
        <taxon>Agaricomycetidae</taxon>
        <taxon>Atheliales</taxon>
        <taxon>Atheliaceae</taxon>
        <taxon>Athelia</taxon>
    </lineage>
</organism>
<dbReference type="EMBL" id="KV417639">
    <property type="protein sequence ID" value="KZP12974.1"/>
    <property type="molecule type" value="Genomic_DNA"/>
</dbReference>
<name>A0A166H1J8_9AGAM</name>
<feature type="coiled-coil region" evidence="1">
    <location>
        <begin position="6"/>
        <end position="44"/>
    </location>
</feature>
<keyword evidence="1" id="KW-0175">Coiled coil</keyword>
<evidence type="ECO:0000313" key="4">
    <source>
        <dbReference type="Proteomes" id="UP000076532"/>
    </source>
</evidence>
<proteinExistence type="predicted"/>
<keyword evidence="4" id="KW-1185">Reference proteome</keyword>
<gene>
    <name evidence="3" type="ORF">FIBSPDRAFT_1046260</name>
    <name evidence="2" type="ORF">FIBSPDRAFT_1049691</name>
</gene>
<dbReference type="OrthoDB" id="4747069at2759"/>
<protein>
    <submittedName>
        <fullName evidence="3">Uncharacterized protein</fullName>
    </submittedName>
</protein>
<dbReference type="EMBL" id="KV417573">
    <property type="protein sequence ID" value="KZP18389.1"/>
    <property type="molecule type" value="Genomic_DNA"/>
</dbReference>
<reference evidence="3 4" key="1">
    <citation type="journal article" date="2016" name="Mol. Biol. Evol.">
        <title>Comparative Genomics of Early-Diverging Mushroom-Forming Fungi Provides Insights into the Origins of Lignocellulose Decay Capabilities.</title>
        <authorList>
            <person name="Nagy L.G."/>
            <person name="Riley R."/>
            <person name="Tritt A."/>
            <person name="Adam C."/>
            <person name="Daum C."/>
            <person name="Floudas D."/>
            <person name="Sun H."/>
            <person name="Yadav J.S."/>
            <person name="Pangilinan J."/>
            <person name="Larsson K.H."/>
            <person name="Matsuura K."/>
            <person name="Barry K."/>
            <person name="Labutti K."/>
            <person name="Kuo R."/>
            <person name="Ohm R.A."/>
            <person name="Bhattacharya S.S."/>
            <person name="Shirouzu T."/>
            <person name="Yoshinaga Y."/>
            <person name="Martin F.M."/>
            <person name="Grigoriev I.V."/>
            <person name="Hibbett D.S."/>
        </authorList>
    </citation>
    <scope>NUCLEOTIDE SEQUENCE [LARGE SCALE GENOMIC DNA]</scope>
    <source>
        <strain evidence="3 4">CBS 109695</strain>
    </source>
</reference>
<dbReference type="STRING" id="436010.A0A166H1J8"/>
<sequence>MDDSNAEELAEAKKLLKQQQIEAKRALEQQQTELTETCAGLKKELSGKKDEVDDIDKKVPSAETVCSLLEKDLGDSKADSKKLTDNLRKSKQELAKAKSELIILQPRTTKLAGDLEEATERSDGLDATDPNRLYKLLDDEKAGRRADIERLNGVIEGEKAARASDIKRLDGLIEDEKAAHERDSKRLNGLIEDEKAINATKQRSLAIWRGRWPDEWQIPNASGDRWRISWRRFRRSR</sequence>
<accession>A0A166H1J8</accession>
<evidence type="ECO:0000313" key="3">
    <source>
        <dbReference type="EMBL" id="KZP18389.1"/>
    </source>
</evidence>